<organism evidence="1 2">
    <name type="scientific">Leptonema illini DSM 21528</name>
    <dbReference type="NCBI Taxonomy" id="929563"/>
    <lineage>
        <taxon>Bacteria</taxon>
        <taxon>Pseudomonadati</taxon>
        <taxon>Spirochaetota</taxon>
        <taxon>Spirochaetia</taxon>
        <taxon>Leptospirales</taxon>
        <taxon>Leptospiraceae</taxon>
        <taxon>Leptonema</taxon>
    </lineage>
</organism>
<dbReference type="HOGENOM" id="CLU_1164724_0_0_12"/>
<dbReference type="NCBIfam" id="NF047558">
    <property type="entry name" value="TPR_END_plus"/>
    <property type="match status" value="1"/>
</dbReference>
<dbReference type="STRING" id="183.GCA_002009735_01759"/>
<sequence length="238" mass="26230">MKWPYRPILLLTLLITTACKPSDPEQARPTIPAELASLNADQLNAKAMEFHKTGNYEESARHFEYATIRDSQYYKGYFNMACAYSLLKQEGPALKALNRALALNPAWVQANLNDADLAWLRSQPGFAEIVSAGEGSVVGSKICRLPPGPHDTKYYRIRLDEGGRISGEGSISGATGMLEFTDGQWREQGDSIQLQLRFEGMRSEPGDGGAKQVKTSESIELAVPVARLKQAGECYEVE</sequence>
<evidence type="ECO:0000313" key="1">
    <source>
        <dbReference type="EMBL" id="EHQ05687.1"/>
    </source>
</evidence>
<dbReference type="AlphaFoldDB" id="H2CFM2"/>
<name>H2CFM2_9LEPT</name>
<gene>
    <name evidence="1" type="ORF">Lepil_0987</name>
</gene>
<proteinExistence type="predicted"/>
<dbReference type="InterPro" id="IPR011990">
    <property type="entry name" value="TPR-like_helical_dom_sf"/>
</dbReference>
<dbReference type="PROSITE" id="PS51257">
    <property type="entry name" value="PROKAR_LIPOPROTEIN"/>
    <property type="match status" value="1"/>
</dbReference>
<dbReference type="EMBL" id="JH597773">
    <property type="protein sequence ID" value="EHQ05687.1"/>
    <property type="molecule type" value="Genomic_DNA"/>
</dbReference>
<accession>H2CFM2</accession>
<dbReference type="InterPro" id="IPR019734">
    <property type="entry name" value="TPR_rpt"/>
</dbReference>
<evidence type="ECO:0000313" key="2">
    <source>
        <dbReference type="Proteomes" id="UP000005737"/>
    </source>
</evidence>
<dbReference type="SMART" id="SM00028">
    <property type="entry name" value="TPR"/>
    <property type="match status" value="2"/>
</dbReference>
<dbReference type="Proteomes" id="UP000005737">
    <property type="component" value="Unassembled WGS sequence"/>
</dbReference>
<reference evidence="1 2" key="1">
    <citation type="submission" date="2011-10" db="EMBL/GenBank/DDBJ databases">
        <title>The Improved High-Quality Draft genome of Leptonema illini DSM 21528.</title>
        <authorList>
            <consortium name="US DOE Joint Genome Institute (JGI-PGF)"/>
            <person name="Lucas S."/>
            <person name="Copeland A."/>
            <person name="Lapidus A."/>
            <person name="Glavina del Rio T."/>
            <person name="Dalin E."/>
            <person name="Tice H."/>
            <person name="Bruce D."/>
            <person name="Goodwin L."/>
            <person name="Pitluck S."/>
            <person name="Peters L."/>
            <person name="Mikhailova N."/>
            <person name="Held B."/>
            <person name="Kyrpides N."/>
            <person name="Mavromatis K."/>
            <person name="Ivanova N."/>
            <person name="Markowitz V."/>
            <person name="Cheng J.-F."/>
            <person name="Hugenholtz P."/>
            <person name="Woyke T."/>
            <person name="Wu D."/>
            <person name="Gronow S."/>
            <person name="Wellnitz S."/>
            <person name="Brambilla E.-M."/>
            <person name="Klenk H.-P."/>
            <person name="Eisen J.A."/>
        </authorList>
    </citation>
    <scope>NUCLEOTIDE SEQUENCE [LARGE SCALE GENOMIC DNA]</scope>
    <source>
        <strain evidence="1 2">DSM 21528</strain>
    </source>
</reference>
<keyword evidence="2" id="KW-1185">Reference proteome</keyword>
<dbReference type="Gene3D" id="1.25.40.10">
    <property type="entry name" value="Tetratricopeptide repeat domain"/>
    <property type="match status" value="1"/>
</dbReference>
<dbReference type="SUPFAM" id="SSF48452">
    <property type="entry name" value="TPR-like"/>
    <property type="match status" value="1"/>
</dbReference>
<dbReference type="RefSeq" id="WP_002770567.1">
    <property type="nucleotide sequence ID" value="NZ_JH597773.1"/>
</dbReference>
<protein>
    <submittedName>
        <fullName evidence="1">Tetratricopeptide TPR_1 repeat-containing protein</fullName>
    </submittedName>
</protein>